<evidence type="ECO:0000313" key="2">
    <source>
        <dbReference type="EMBL" id="OQE83275.1"/>
    </source>
</evidence>
<proteinExistence type="predicted"/>
<sequence>MLLSGSFEHFHSLNLYGKLRQDLFEGFQDQLLQFAKFNSRQMEAFEHLRELPGPFALIQGPPGTGKTYWLLRCLLPFLNENVKTNTKHQLLITIPTNDGVCRTAKDIHEACLGIFERTKQVTVVRVQHLPGSDPLSSSSQREVLGILNTMVFTEVALNSRFSQIN</sequence>
<reference evidence="3" key="1">
    <citation type="journal article" date="2017" name="Nat. Microbiol.">
        <title>Global analysis of biosynthetic gene clusters reveals vast potential of secondary metabolite production in Penicillium species.</title>
        <authorList>
            <person name="Nielsen J.C."/>
            <person name="Grijseels S."/>
            <person name="Prigent S."/>
            <person name="Ji B."/>
            <person name="Dainat J."/>
            <person name="Nielsen K.F."/>
            <person name="Frisvad J.C."/>
            <person name="Workman M."/>
            <person name="Nielsen J."/>
        </authorList>
    </citation>
    <scope>NUCLEOTIDE SEQUENCE [LARGE SCALE GENOMIC DNA]</scope>
    <source>
        <strain evidence="3">IBT 13039</strain>
    </source>
</reference>
<evidence type="ECO:0000259" key="1">
    <source>
        <dbReference type="Pfam" id="PF13086"/>
    </source>
</evidence>
<name>A0A1V6Y7D5_PENNA</name>
<dbReference type="STRING" id="60175.A0A1V6Y7D5"/>
<dbReference type="EMBL" id="MOOB01000033">
    <property type="protein sequence ID" value="OQE83275.1"/>
    <property type="molecule type" value="Genomic_DNA"/>
</dbReference>
<evidence type="ECO:0000313" key="3">
    <source>
        <dbReference type="Proteomes" id="UP000191691"/>
    </source>
</evidence>
<dbReference type="GO" id="GO:0004386">
    <property type="term" value="F:helicase activity"/>
    <property type="evidence" value="ECO:0007669"/>
    <property type="project" value="InterPro"/>
</dbReference>
<dbReference type="InterPro" id="IPR045055">
    <property type="entry name" value="DNA2/NAM7-like"/>
</dbReference>
<dbReference type="Gene3D" id="3.40.50.300">
    <property type="entry name" value="P-loop containing nucleotide triphosphate hydrolases"/>
    <property type="match status" value="1"/>
</dbReference>
<comment type="caution">
    <text evidence="2">The sequence shown here is derived from an EMBL/GenBank/DDBJ whole genome shotgun (WGS) entry which is preliminary data.</text>
</comment>
<feature type="domain" description="DNA2/NAM7 helicase helicase" evidence="1">
    <location>
        <begin position="36"/>
        <end position="130"/>
    </location>
</feature>
<dbReference type="PANTHER" id="PTHR10887:SF495">
    <property type="entry name" value="HELICASE SENATAXIN ISOFORM X1-RELATED"/>
    <property type="match status" value="1"/>
</dbReference>
<keyword evidence="3" id="KW-1185">Reference proteome</keyword>
<dbReference type="Proteomes" id="UP000191691">
    <property type="component" value="Unassembled WGS sequence"/>
</dbReference>
<dbReference type="InterPro" id="IPR027417">
    <property type="entry name" value="P-loop_NTPase"/>
</dbReference>
<dbReference type="SUPFAM" id="SSF52540">
    <property type="entry name" value="P-loop containing nucleoside triphosphate hydrolases"/>
    <property type="match status" value="1"/>
</dbReference>
<gene>
    <name evidence="2" type="ORF">PENNAL_c0033G00152</name>
</gene>
<dbReference type="Pfam" id="PF13086">
    <property type="entry name" value="AAA_11"/>
    <property type="match status" value="1"/>
</dbReference>
<dbReference type="InterPro" id="IPR041677">
    <property type="entry name" value="DNA2/NAM7_AAA_11"/>
</dbReference>
<dbReference type="AlphaFoldDB" id="A0A1V6Y7D5"/>
<dbReference type="PANTHER" id="PTHR10887">
    <property type="entry name" value="DNA2/NAM7 HELICASE FAMILY"/>
    <property type="match status" value="1"/>
</dbReference>
<organism evidence="2 3">
    <name type="scientific">Penicillium nalgiovense</name>
    <dbReference type="NCBI Taxonomy" id="60175"/>
    <lineage>
        <taxon>Eukaryota</taxon>
        <taxon>Fungi</taxon>
        <taxon>Dikarya</taxon>
        <taxon>Ascomycota</taxon>
        <taxon>Pezizomycotina</taxon>
        <taxon>Eurotiomycetes</taxon>
        <taxon>Eurotiomycetidae</taxon>
        <taxon>Eurotiales</taxon>
        <taxon>Aspergillaceae</taxon>
        <taxon>Penicillium</taxon>
    </lineage>
</organism>
<accession>A0A1V6Y7D5</accession>
<protein>
    <recommendedName>
        <fullName evidence="1">DNA2/NAM7 helicase helicase domain-containing protein</fullName>
    </recommendedName>
</protein>